<reference evidence="1 2" key="1">
    <citation type="submission" date="2020-05" db="EMBL/GenBank/DDBJ databases">
        <title>Distinct polysaccharide utilization as determinants for interspecies competition between intestinal Prevotella spp.</title>
        <authorList>
            <person name="Galvez E.J.C."/>
            <person name="Iljazovic A."/>
            <person name="Strowig T."/>
        </authorList>
    </citation>
    <scope>NUCLEOTIDE SEQUENCE [LARGE SCALE GENOMIC DNA]</scope>
    <source>
        <strain evidence="1 2">PCHR</strain>
    </source>
</reference>
<organism evidence="1 2">
    <name type="scientific">Xylanibacter caecicola</name>
    <dbReference type="NCBI Taxonomy" id="2736294"/>
    <lineage>
        <taxon>Bacteria</taxon>
        <taxon>Pseudomonadati</taxon>
        <taxon>Bacteroidota</taxon>
        <taxon>Bacteroidia</taxon>
        <taxon>Bacteroidales</taxon>
        <taxon>Prevotellaceae</taxon>
        <taxon>Xylanibacter</taxon>
    </lineage>
</organism>
<gene>
    <name evidence="1" type="ORF">HPS54_02245</name>
</gene>
<dbReference type="PROSITE" id="PS51257">
    <property type="entry name" value="PROKAR_LIPOPROTEIN"/>
    <property type="match status" value="1"/>
</dbReference>
<dbReference type="EMBL" id="JABKKJ010000002">
    <property type="protein sequence ID" value="NPE24350.1"/>
    <property type="molecule type" value="Genomic_DNA"/>
</dbReference>
<protein>
    <submittedName>
        <fullName evidence="1">Uncharacterized protein</fullName>
    </submittedName>
</protein>
<dbReference type="RefSeq" id="WP_172343749.1">
    <property type="nucleotide sequence ID" value="NZ_CATJFF010000073.1"/>
</dbReference>
<keyword evidence="2" id="KW-1185">Reference proteome</keyword>
<evidence type="ECO:0000313" key="1">
    <source>
        <dbReference type="EMBL" id="NPE24350.1"/>
    </source>
</evidence>
<sequence length="139" mass="14200">MKTGGTGSADARTLSFDVPGNCTITVIACSSNSSSDRTLNYAAGTFDAVFTTSIAPAGAPVKTSVSYEGPATTLYLSSASGGINFYDIAFTPTGGTNGINNINVAPTANENAPVYNLAGQRVNKEAKGILIQNGRKVIK</sequence>
<comment type="caution">
    <text evidence="1">The sequence shown here is derived from an EMBL/GenBank/DDBJ whole genome shotgun (WGS) entry which is preliminary data.</text>
</comment>
<evidence type="ECO:0000313" key="2">
    <source>
        <dbReference type="Proteomes" id="UP000820977"/>
    </source>
</evidence>
<accession>A0ABX2B325</accession>
<name>A0ABX2B325_9BACT</name>
<dbReference type="Proteomes" id="UP000820977">
    <property type="component" value="Unassembled WGS sequence"/>
</dbReference>
<proteinExistence type="predicted"/>